<dbReference type="InterPro" id="IPR018362">
    <property type="entry name" value="CCAAT-binding_factor_CS"/>
</dbReference>
<feature type="region of interest" description="Disordered" evidence="8">
    <location>
        <begin position="80"/>
        <end position="108"/>
    </location>
</feature>
<sequence>MPYQIPKDSLIELSMPTQNLDKKFFSQSSVQSMPLYTTNCMSWNPIEREIPQSSSKDASFKVEFMPQVHHDAKHLGLQLLPDQGSSSTTQTISQSQDRCNSSESGEDEICGKGVEGQMKPVYLLNNLDLMSNPSQVGYGNLMGRVPYPYADPYFSGFLAAYGPQAMMIAPTRVPLPLDLAEDGPIYVNAKQYHGILRRRQSRAKLEAQNKLLKARKPYLHESRHLHALNRVRGSGGRFLSTKRLQQSDQNPSSSTHDVPDSVNLHQKDTQDTESHHLGSSEFVTAVATHSDIASVSHTNDIFRQQDHRFSGIPSHMGGAMQFRGGLMRAGTQHYASVVRFQYSHSYEQSFAFLRVIPCIRLDLETEGNLGRFNVETQVQGHGCGLALLPMKPSYDPVIFSLQKRVVFPKLEFSFLFINIKKKGREALIDSEEFTMELLEEPYSIDWWFPYMGWDKNFVTSYGPHYTSWRRKLEEPKAKPSKSKASHKAKTMVTYVSALLYGVGGLVVAGMALLVALQEKLVYVPVLPGLTKSYPITPARLRLTYEDVWLRSSDGVRLHAWFIKLLPDCRGPTLLFFQENAGNIAHRLEMVRIMIQRLQCNVFMLSYRGYGASEGYPSQHGITKDAQVALDHLYQRTDIDTSRIVVFGRSLGGAVGTVVTKNNPDKVAALIVENTFTSILDMAGVLLPFLKWFIGGSSSKGPKVLNFLVRSPWSTIDVIGEVKQPILFLSGLQDEMIPPSHMQMLYAKAAAHNRRCVFAEFPTGMHMDTWLAGGDHYWRTIQEFLQQHVQEKKDDESSNNDIGKILGNEIFQNLTQSEAHTKDDFWLSSN</sequence>
<evidence type="ECO:0000256" key="5">
    <source>
        <dbReference type="ARBA" id="ARBA00023163"/>
    </source>
</evidence>
<dbReference type="AlphaFoldDB" id="A0A6J5VJ21"/>
<keyword evidence="4" id="KW-0010">Activator</keyword>
<organism evidence="10 11">
    <name type="scientific">Prunus armeniaca</name>
    <name type="common">Apricot</name>
    <name type="synonym">Armeniaca vulgaris</name>
    <dbReference type="NCBI Taxonomy" id="36596"/>
    <lineage>
        <taxon>Eukaryota</taxon>
        <taxon>Viridiplantae</taxon>
        <taxon>Streptophyta</taxon>
        <taxon>Embryophyta</taxon>
        <taxon>Tracheophyta</taxon>
        <taxon>Spermatophyta</taxon>
        <taxon>Magnoliopsida</taxon>
        <taxon>eudicotyledons</taxon>
        <taxon>Gunneridae</taxon>
        <taxon>Pentapetalae</taxon>
        <taxon>rosids</taxon>
        <taxon>fabids</taxon>
        <taxon>Rosales</taxon>
        <taxon>Rosaceae</taxon>
        <taxon>Amygdaloideae</taxon>
        <taxon>Amygdaleae</taxon>
        <taxon>Prunus</taxon>
    </lineage>
</organism>
<dbReference type="Gene3D" id="6.10.250.2430">
    <property type="match status" value="1"/>
</dbReference>
<dbReference type="PANTHER" id="PTHR12632">
    <property type="entry name" value="TRANSCRIPTION FACTOR NF-Y ALPHA-RELATED"/>
    <property type="match status" value="1"/>
</dbReference>
<evidence type="ECO:0000256" key="4">
    <source>
        <dbReference type="ARBA" id="ARBA00023159"/>
    </source>
</evidence>
<evidence type="ECO:0000313" key="10">
    <source>
        <dbReference type="EMBL" id="CAB4288191.1"/>
    </source>
</evidence>
<evidence type="ECO:0000256" key="6">
    <source>
        <dbReference type="ARBA" id="ARBA00023242"/>
    </source>
</evidence>
<keyword evidence="5" id="KW-0804">Transcription</keyword>
<keyword evidence="3" id="KW-0238">DNA-binding</keyword>
<dbReference type="GO" id="GO:0003700">
    <property type="term" value="F:DNA-binding transcription factor activity"/>
    <property type="evidence" value="ECO:0007669"/>
    <property type="project" value="InterPro"/>
</dbReference>
<reference evidence="10 11" key="1">
    <citation type="submission" date="2020-05" db="EMBL/GenBank/DDBJ databases">
        <authorList>
            <person name="Campoy J."/>
            <person name="Schneeberger K."/>
            <person name="Spophaly S."/>
        </authorList>
    </citation>
    <scope>NUCLEOTIDE SEQUENCE [LARGE SCALE GENOMIC DNA]</scope>
    <source>
        <strain evidence="10">PruArmRojPasFocal</strain>
    </source>
</reference>
<dbReference type="InterPro" id="IPR001375">
    <property type="entry name" value="Peptidase_S9_cat"/>
</dbReference>
<evidence type="ECO:0000256" key="1">
    <source>
        <dbReference type="ARBA" id="ARBA00004123"/>
    </source>
</evidence>
<feature type="compositionally biased region" description="Polar residues" evidence="8">
    <location>
        <begin position="243"/>
        <end position="256"/>
    </location>
</feature>
<dbReference type="SMART" id="SM00521">
    <property type="entry name" value="CBF"/>
    <property type="match status" value="1"/>
</dbReference>
<dbReference type="Pfam" id="PF00326">
    <property type="entry name" value="Peptidase_S9"/>
    <property type="match status" value="1"/>
</dbReference>
<dbReference type="PRINTS" id="PR00616">
    <property type="entry name" value="CCAATSUBUNTB"/>
</dbReference>
<feature type="region of interest" description="Disordered" evidence="8">
    <location>
        <begin position="243"/>
        <end position="276"/>
    </location>
</feature>
<evidence type="ECO:0000313" key="11">
    <source>
        <dbReference type="Proteomes" id="UP000507222"/>
    </source>
</evidence>
<evidence type="ECO:0000256" key="7">
    <source>
        <dbReference type="ARBA" id="ARBA00025911"/>
    </source>
</evidence>
<comment type="subcellular location">
    <subcellularLocation>
        <location evidence="1">Nucleus</location>
    </subcellularLocation>
</comment>
<proteinExistence type="predicted"/>
<evidence type="ECO:0000256" key="3">
    <source>
        <dbReference type="ARBA" id="ARBA00023125"/>
    </source>
</evidence>
<dbReference type="InterPro" id="IPR029058">
    <property type="entry name" value="AB_hydrolase_fold"/>
</dbReference>
<dbReference type="EMBL" id="CAEKDK010000007">
    <property type="protein sequence ID" value="CAB4288191.1"/>
    <property type="molecule type" value="Genomic_DNA"/>
</dbReference>
<name>A0A6J5VJ21_PRUAR</name>
<evidence type="ECO:0000256" key="2">
    <source>
        <dbReference type="ARBA" id="ARBA00023015"/>
    </source>
</evidence>
<feature type="compositionally biased region" description="Basic and acidic residues" evidence="8">
    <location>
        <begin position="265"/>
        <end position="276"/>
    </location>
</feature>
<gene>
    <name evidence="10" type="ORF">CURHAP_LOCUS46308</name>
</gene>
<dbReference type="Gene3D" id="3.40.50.1820">
    <property type="entry name" value="alpha/beta hydrolase"/>
    <property type="match status" value="1"/>
</dbReference>
<dbReference type="PROSITE" id="PS51152">
    <property type="entry name" value="NFYA_HAP2_2"/>
    <property type="match status" value="1"/>
</dbReference>
<dbReference type="FunFam" id="3.40.50.1820:FF:000298">
    <property type="entry name" value="Bem46-like serine peptidase"/>
    <property type="match status" value="1"/>
</dbReference>
<evidence type="ECO:0000259" key="9">
    <source>
        <dbReference type="Pfam" id="PF00326"/>
    </source>
</evidence>
<dbReference type="SUPFAM" id="SSF53474">
    <property type="entry name" value="alpha/beta-Hydrolases"/>
    <property type="match status" value="1"/>
</dbReference>
<evidence type="ECO:0000256" key="8">
    <source>
        <dbReference type="SAM" id="MobiDB-lite"/>
    </source>
</evidence>
<dbReference type="InterPro" id="IPR001289">
    <property type="entry name" value="NFYA"/>
</dbReference>
<dbReference type="GO" id="GO:0016602">
    <property type="term" value="C:CCAAT-binding factor complex"/>
    <property type="evidence" value="ECO:0007669"/>
    <property type="project" value="InterPro"/>
</dbReference>
<protein>
    <recommendedName>
        <fullName evidence="9">Peptidase S9 prolyl oligopeptidase catalytic domain-containing protein</fullName>
    </recommendedName>
</protein>
<comment type="subunit">
    <text evidence="7">Heterotrimeric transcription factor composed of three components, NF-YA, NF-YB and NF-YC. NF-YB and NF-YC must interact and dimerize for NF-YA association and DNA binding.</text>
</comment>
<dbReference type="Proteomes" id="UP000507222">
    <property type="component" value="Unassembled WGS sequence"/>
</dbReference>
<dbReference type="GO" id="GO:0006508">
    <property type="term" value="P:proteolysis"/>
    <property type="evidence" value="ECO:0007669"/>
    <property type="project" value="InterPro"/>
</dbReference>
<feature type="compositionally biased region" description="Low complexity" evidence="8">
    <location>
        <begin position="85"/>
        <end position="96"/>
    </location>
</feature>
<dbReference type="Pfam" id="PF02045">
    <property type="entry name" value="CBFB_NFYA"/>
    <property type="match status" value="1"/>
</dbReference>
<dbReference type="PROSITE" id="PS00686">
    <property type="entry name" value="NFYA_HAP2_1"/>
    <property type="match status" value="1"/>
</dbReference>
<dbReference type="GO" id="GO:0003677">
    <property type="term" value="F:DNA binding"/>
    <property type="evidence" value="ECO:0007669"/>
    <property type="project" value="UniProtKB-KW"/>
</dbReference>
<accession>A0A6J5VJ21</accession>
<dbReference type="GO" id="GO:0008236">
    <property type="term" value="F:serine-type peptidase activity"/>
    <property type="evidence" value="ECO:0007669"/>
    <property type="project" value="InterPro"/>
</dbReference>
<keyword evidence="6" id="KW-0539">Nucleus</keyword>
<feature type="domain" description="Peptidase S9 prolyl oligopeptidase catalytic" evidence="9">
    <location>
        <begin position="623"/>
        <end position="789"/>
    </location>
</feature>
<keyword evidence="2" id="KW-0805">Transcription regulation</keyword>